<dbReference type="Pfam" id="PF01614">
    <property type="entry name" value="IclR_C"/>
    <property type="match status" value="1"/>
</dbReference>
<dbReference type="GO" id="GO:0003677">
    <property type="term" value="F:DNA binding"/>
    <property type="evidence" value="ECO:0007669"/>
    <property type="project" value="UniProtKB-KW"/>
</dbReference>
<dbReference type="AlphaFoldDB" id="A0A917KC06"/>
<sequence length="291" mass="31212">MLYMDNMKNDKRSALPMGAAPNHNTRRAVDAPQAEQDGPRGAVIRQVPAVARAAAILRLLSRSETPLGVHAIARALKLVPSTCLHILRALAAEELVTFDPATKRYGLSSGIVALARGMLRHDPFSNLAQAVLDALSAKHGVTAIGVEAASLDHIVVVAISRPDHALGLQADVGSRYPALISASGRCIAAFGGHPWGEIERRFRGLRWDNAPTLAQWRADVEVTRQTGYAVDDGRYIAGVTIIAAPVLLRGRMSHALVVIGVGEQLRRIGYAELGEELRANAADMSRRIEAP</sequence>
<dbReference type="InterPro" id="IPR011991">
    <property type="entry name" value="ArsR-like_HTH"/>
</dbReference>
<feature type="region of interest" description="Disordered" evidence="4">
    <location>
        <begin position="1"/>
        <end position="40"/>
    </location>
</feature>
<evidence type="ECO:0000256" key="4">
    <source>
        <dbReference type="SAM" id="MobiDB-lite"/>
    </source>
</evidence>
<proteinExistence type="predicted"/>
<evidence type="ECO:0000313" key="8">
    <source>
        <dbReference type="Proteomes" id="UP000661507"/>
    </source>
</evidence>
<keyword evidence="1" id="KW-0805">Transcription regulation</keyword>
<dbReference type="InterPro" id="IPR029016">
    <property type="entry name" value="GAF-like_dom_sf"/>
</dbReference>
<dbReference type="GO" id="GO:0003700">
    <property type="term" value="F:DNA-binding transcription factor activity"/>
    <property type="evidence" value="ECO:0007669"/>
    <property type="project" value="TreeGrafter"/>
</dbReference>
<organism evidence="7 8">
    <name type="scientific">Neoroseomonas lacus</name>
    <dbReference type="NCBI Taxonomy" id="287609"/>
    <lineage>
        <taxon>Bacteria</taxon>
        <taxon>Pseudomonadati</taxon>
        <taxon>Pseudomonadota</taxon>
        <taxon>Alphaproteobacteria</taxon>
        <taxon>Acetobacterales</taxon>
        <taxon>Acetobacteraceae</taxon>
        <taxon>Neoroseomonas</taxon>
    </lineage>
</organism>
<dbReference type="InterPro" id="IPR036390">
    <property type="entry name" value="WH_DNA-bd_sf"/>
</dbReference>
<reference evidence="7" key="1">
    <citation type="journal article" date="2014" name="Int. J. Syst. Evol. Microbiol.">
        <title>Complete genome sequence of Corynebacterium casei LMG S-19264T (=DSM 44701T), isolated from a smear-ripened cheese.</title>
        <authorList>
            <consortium name="US DOE Joint Genome Institute (JGI-PGF)"/>
            <person name="Walter F."/>
            <person name="Albersmeier A."/>
            <person name="Kalinowski J."/>
            <person name="Ruckert C."/>
        </authorList>
    </citation>
    <scope>NUCLEOTIDE SEQUENCE</scope>
    <source>
        <strain evidence="7">CGMCC 1.3617</strain>
    </source>
</reference>
<dbReference type="InterPro" id="IPR005471">
    <property type="entry name" value="Tscrpt_reg_IclR_N"/>
</dbReference>
<dbReference type="CDD" id="cd00090">
    <property type="entry name" value="HTH_ARSR"/>
    <property type="match status" value="1"/>
</dbReference>
<reference evidence="7" key="2">
    <citation type="submission" date="2020-09" db="EMBL/GenBank/DDBJ databases">
        <authorList>
            <person name="Sun Q."/>
            <person name="Zhou Y."/>
        </authorList>
    </citation>
    <scope>NUCLEOTIDE SEQUENCE</scope>
    <source>
        <strain evidence="7">CGMCC 1.3617</strain>
    </source>
</reference>
<dbReference type="SMART" id="SM00346">
    <property type="entry name" value="HTH_ICLR"/>
    <property type="match status" value="1"/>
</dbReference>
<dbReference type="PROSITE" id="PS51077">
    <property type="entry name" value="HTH_ICLR"/>
    <property type="match status" value="1"/>
</dbReference>
<accession>A0A917KC06</accession>
<name>A0A917KC06_9PROT</name>
<dbReference type="EMBL" id="BMKW01000003">
    <property type="protein sequence ID" value="GGJ07533.1"/>
    <property type="molecule type" value="Genomic_DNA"/>
</dbReference>
<feature type="domain" description="IclR-ED" evidence="6">
    <location>
        <begin position="110"/>
        <end position="290"/>
    </location>
</feature>
<dbReference type="PANTHER" id="PTHR30136:SF24">
    <property type="entry name" value="HTH-TYPE TRANSCRIPTIONAL REPRESSOR ALLR"/>
    <property type="match status" value="1"/>
</dbReference>
<comment type="caution">
    <text evidence="7">The sequence shown here is derived from an EMBL/GenBank/DDBJ whole genome shotgun (WGS) entry which is preliminary data.</text>
</comment>
<evidence type="ECO:0000256" key="1">
    <source>
        <dbReference type="ARBA" id="ARBA00023015"/>
    </source>
</evidence>
<dbReference type="SUPFAM" id="SSF46785">
    <property type="entry name" value="Winged helix' DNA-binding domain"/>
    <property type="match status" value="1"/>
</dbReference>
<evidence type="ECO:0000259" key="5">
    <source>
        <dbReference type="PROSITE" id="PS51077"/>
    </source>
</evidence>
<dbReference type="PANTHER" id="PTHR30136">
    <property type="entry name" value="HELIX-TURN-HELIX TRANSCRIPTIONAL REGULATOR, ICLR FAMILY"/>
    <property type="match status" value="1"/>
</dbReference>
<dbReference type="InterPro" id="IPR036388">
    <property type="entry name" value="WH-like_DNA-bd_sf"/>
</dbReference>
<keyword evidence="2" id="KW-0238">DNA-binding</keyword>
<dbReference type="Pfam" id="PF09339">
    <property type="entry name" value="HTH_IclR"/>
    <property type="match status" value="1"/>
</dbReference>
<feature type="domain" description="HTH iclR-type" evidence="5">
    <location>
        <begin position="47"/>
        <end position="109"/>
    </location>
</feature>
<dbReference type="InterPro" id="IPR050707">
    <property type="entry name" value="HTH_MetabolicPath_Reg"/>
</dbReference>
<keyword evidence="3" id="KW-0804">Transcription</keyword>
<evidence type="ECO:0000259" key="6">
    <source>
        <dbReference type="PROSITE" id="PS51078"/>
    </source>
</evidence>
<keyword evidence="8" id="KW-1185">Reference proteome</keyword>
<evidence type="ECO:0000256" key="3">
    <source>
        <dbReference type="ARBA" id="ARBA00023163"/>
    </source>
</evidence>
<dbReference type="PROSITE" id="PS51078">
    <property type="entry name" value="ICLR_ED"/>
    <property type="match status" value="1"/>
</dbReference>
<evidence type="ECO:0000256" key="2">
    <source>
        <dbReference type="ARBA" id="ARBA00023125"/>
    </source>
</evidence>
<dbReference type="SUPFAM" id="SSF55781">
    <property type="entry name" value="GAF domain-like"/>
    <property type="match status" value="1"/>
</dbReference>
<evidence type="ECO:0000313" key="7">
    <source>
        <dbReference type="EMBL" id="GGJ07533.1"/>
    </source>
</evidence>
<protein>
    <submittedName>
        <fullName evidence="7">Transcriptional regulator</fullName>
    </submittedName>
</protein>
<dbReference type="InterPro" id="IPR014757">
    <property type="entry name" value="Tscrpt_reg_IclR_C"/>
</dbReference>
<gene>
    <name evidence="7" type="ORF">GCM10011320_13080</name>
</gene>
<dbReference type="Gene3D" id="3.30.450.40">
    <property type="match status" value="1"/>
</dbReference>
<dbReference type="Gene3D" id="1.10.10.10">
    <property type="entry name" value="Winged helix-like DNA-binding domain superfamily/Winged helix DNA-binding domain"/>
    <property type="match status" value="1"/>
</dbReference>
<dbReference type="Proteomes" id="UP000661507">
    <property type="component" value="Unassembled WGS sequence"/>
</dbReference>
<dbReference type="GO" id="GO:0045892">
    <property type="term" value="P:negative regulation of DNA-templated transcription"/>
    <property type="evidence" value="ECO:0007669"/>
    <property type="project" value="TreeGrafter"/>
</dbReference>